<dbReference type="Proteomes" id="UP000247832">
    <property type="component" value="Unassembled WGS sequence"/>
</dbReference>
<evidence type="ECO:0000313" key="2">
    <source>
        <dbReference type="EMBL" id="PYI65167.1"/>
    </source>
</evidence>
<dbReference type="InterPro" id="IPR000835">
    <property type="entry name" value="HTH_MarR-typ"/>
</dbReference>
<proteinExistence type="predicted"/>
<accession>A0A2V5LR03</accession>
<sequence>MTGRTFDQTCGGRSAARLSQEVLPFNDSLTHSICPELQINETDFNALQHLAFGKALAPSDLAAKLGITSAASTALIDRLSARGQVVRKPNPTDRCSVLIHAGPETVELVVAAVRPLFMDSNERLNNTAPEEQQAVMAFREDVLQSIHAGIDSLPPNTPAKRGARS</sequence>
<dbReference type="RefSeq" id="WP_110502633.1">
    <property type="nucleotide sequence ID" value="NZ_QJVD01000029.1"/>
</dbReference>
<comment type="caution">
    <text evidence="2">The sequence shown here is derived from an EMBL/GenBank/DDBJ whole genome shotgun (WGS) entry which is preliminary data.</text>
</comment>
<dbReference type="Gene3D" id="1.10.10.10">
    <property type="entry name" value="Winged helix-like DNA-binding domain superfamily/Winged helix DNA-binding domain"/>
    <property type="match status" value="1"/>
</dbReference>
<name>A0A2V5LR03_9MICC</name>
<dbReference type="PANTHER" id="PTHR33164:SF43">
    <property type="entry name" value="HTH-TYPE TRANSCRIPTIONAL REPRESSOR YETL"/>
    <property type="match status" value="1"/>
</dbReference>
<organism evidence="2 3">
    <name type="scientific">Arthrobacter livingstonensis</name>
    <dbReference type="NCBI Taxonomy" id="670078"/>
    <lineage>
        <taxon>Bacteria</taxon>
        <taxon>Bacillati</taxon>
        <taxon>Actinomycetota</taxon>
        <taxon>Actinomycetes</taxon>
        <taxon>Micrococcales</taxon>
        <taxon>Micrococcaceae</taxon>
        <taxon>Arthrobacter</taxon>
    </lineage>
</organism>
<dbReference type="Pfam" id="PF12802">
    <property type="entry name" value="MarR_2"/>
    <property type="match status" value="1"/>
</dbReference>
<evidence type="ECO:0000313" key="3">
    <source>
        <dbReference type="Proteomes" id="UP000247832"/>
    </source>
</evidence>
<dbReference type="InterPro" id="IPR039422">
    <property type="entry name" value="MarR/SlyA-like"/>
</dbReference>
<feature type="domain" description="HTH marR-type" evidence="1">
    <location>
        <begin position="1"/>
        <end position="144"/>
    </location>
</feature>
<dbReference type="InterPro" id="IPR036388">
    <property type="entry name" value="WH-like_DNA-bd_sf"/>
</dbReference>
<dbReference type="PROSITE" id="PS50995">
    <property type="entry name" value="HTH_MARR_2"/>
    <property type="match status" value="1"/>
</dbReference>
<dbReference type="SUPFAM" id="SSF46785">
    <property type="entry name" value="Winged helix' DNA-binding domain"/>
    <property type="match status" value="1"/>
</dbReference>
<dbReference type="PANTHER" id="PTHR33164">
    <property type="entry name" value="TRANSCRIPTIONAL REGULATOR, MARR FAMILY"/>
    <property type="match status" value="1"/>
</dbReference>
<dbReference type="SMART" id="SM00347">
    <property type="entry name" value="HTH_MARR"/>
    <property type="match status" value="1"/>
</dbReference>
<keyword evidence="3" id="KW-1185">Reference proteome</keyword>
<dbReference type="InterPro" id="IPR036390">
    <property type="entry name" value="WH_DNA-bd_sf"/>
</dbReference>
<gene>
    <name evidence="2" type="ORF">CVV68_19315</name>
</gene>
<evidence type="ECO:0000259" key="1">
    <source>
        <dbReference type="PROSITE" id="PS50995"/>
    </source>
</evidence>
<reference evidence="2 3" key="1">
    <citation type="submission" date="2018-05" db="EMBL/GenBank/DDBJ databases">
        <title>Genetic diversity of glacier-inhabiting Cryobacterium bacteria in China and description of Cryobacterium mengkeensis sp. nov. and Arthrobacter glacialis sp. nov.</title>
        <authorList>
            <person name="Liu Q."/>
            <person name="Xin Y.-H."/>
        </authorList>
    </citation>
    <scope>NUCLEOTIDE SEQUENCE [LARGE SCALE GENOMIC DNA]</scope>
    <source>
        <strain evidence="2 3">LI2</strain>
    </source>
</reference>
<dbReference type="OrthoDB" id="162531at2"/>
<dbReference type="GO" id="GO:0003700">
    <property type="term" value="F:DNA-binding transcription factor activity"/>
    <property type="evidence" value="ECO:0007669"/>
    <property type="project" value="InterPro"/>
</dbReference>
<protein>
    <recommendedName>
        <fullName evidence="1">HTH marR-type domain-containing protein</fullName>
    </recommendedName>
</protein>
<dbReference type="AlphaFoldDB" id="A0A2V5LR03"/>
<dbReference type="EMBL" id="QJVD01000029">
    <property type="protein sequence ID" value="PYI65167.1"/>
    <property type="molecule type" value="Genomic_DNA"/>
</dbReference>
<dbReference type="GO" id="GO:0006950">
    <property type="term" value="P:response to stress"/>
    <property type="evidence" value="ECO:0007669"/>
    <property type="project" value="TreeGrafter"/>
</dbReference>